<organism evidence="1 2">
    <name type="scientific">Striga hermonthica</name>
    <name type="common">Purple witchweed</name>
    <name type="synonym">Buchnera hermonthica</name>
    <dbReference type="NCBI Taxonomy" id="68872"/>
    <lineage>
        <taxon>Eukaryota</taxon>
        <taxon>Viridiplantae</taxon>
        <taxon>Streptophyta</taxon>
        <taxon>Embryophyta</taxon>
        <taxon>Tracheophyta</taxon>
        <taxon>Spermatophyta</taxon>
        <taxon>Magnoliopsida</taxon>
        <taxon>eudicotyledons</taxon>
        <taxon>Gunneridae</taxon>
        <taxon>Pentapetalae</taxon>
        <taxon>asterids</taxon>
        <taxon>lamiids</taxon>
        <taxon>Lamiales</taxon>
        <taxon>Orobanchaceae</taxon>
        <taxon>Buchnereae</taxon>
        <taxon>Striga</taxon>
    </lineage>
</organism>
<feature type="non-terminal residue" evidence="1">
    <location>
        <position position="56"/>
    </location>
</feature>
<proteinExistence type="predicted"/>
<evidence type="ECO:0000313" key="2">
    <source>
        <dbReference type="Proteomes" id="UP001153555"/>
    </source>
</evidence>
<sequence length="56" mass="6088">VLVAYQNFTGQKVNLLKSSVFFSRNACDEVKAAVCQVLNGTEVCNSTRYLGLSMGL</sequence>
<accession>A0A9N7NQ75</accession>
<reference evidence="1" key="1">
    <citation type="submission" date="2019-12" db="EMBL/GenBank/DDBJ databases">
        <authorList>
            <person name="Scholes J."/>
        </authorList>
    </citation>
    <scope>NUCLEOTIDE SEQUENCE</scope>
</reference>
<dbReference type="AlphaFoldDB" id="A0A9N7NQ75"/>
<dbReference type="Proteomes" id="UP001153555">
    <property type="component" value="Unassembled WGS sequence"/>
</dbReference>
<comment type="caution">
    <text evidence="1">The sequence shown here is derived from an EMBL/GenBank/DDBJ whole genome shotgun (WGS) entry which is preliminary data.</text>
</comment>
<gene>
    <name evidence="1" type="ORF">SHERM_02788</name>
</gene>
<dbReference type="EMBL" id="CACSLK010028053">
    <property type="protein sequence ID" value="CAA0834983.1"/>
    <property type="molecule type" value="Genomic_DNA"/>
</dbReference>
<evidence type="ECO:0000313" key="1">
    <source>
        <dbReference type="EMBL" id="CAA0834983.1"/>
    </source>
</evidence>
<dbReference type="OrthoDB" id="1745081at2759"/>
<keyword evidence="2" id="KW-1185">Reference proteome</keyword>
<feature type="non-terminal residue" evidence="1">
    <location>
        <position position="1"/>
    </location>
</feature>
<name>A0A9N7NQ75_STRHE</name>
<protein>
    <submittedName>
        <fullName evidence="1">Uncharacterized protein</fullName>
    </submittedName>
</protein>